<dbReference type="SUPFAM" id="SSF49899">
    <property type="entry name" value="Concanavalin A-like lectins/glucanases"/>
    <property type="match status" value="1"/>
</dbReference>
<name>A0A6C0IMZ7_9ZZZZ</name>
<dbReference type="PROSITE" id="PS51688">
    <property type="entry name" value="ICA"/>
    <property type="match status" value="1"/>
</dbReference>
<dbReference type="InterPro" id="IPR008972">
    <property type="entry name" value="Cupredoxin"/>
</dbReference>
<evidence type="ECO:0000259" key="1">
    <source>
        <dbReference type="PROSITE" id="PS51688"/>
    </source>
</evidence>
<organism evidence="2">
    <name type="scientific">viral metagenome</name>
    <dbReference type="NCBI Taxonomy" id="1070528"/>
    <lineage>
        <taxon>unclassified sequences</taxon>
        <taxon>metagenomes</taxon>
        <taxon>organismal metagenomes</taxon>
    </lineage>
</organism>
<dbReference type="Pfam" id="PF13884">
    <property type="entry name" value="Peptidase_S74"/>
    <property type="match status" value="1"/>
</dbReference>
<dbReference type="SUPFAM" id="SSF110296">
    <property type="entry name" value="Oligoxyloglucan reducing end-specific cellobiohydrolase"/>
    <property type="match status" value="2"/>
</dbReference>
<dbReference type="EMBL" id="MN740226">
    <property type="protein sequence ID" value="QHT94568.1"/>
    <property type="molecule type" value="Genomic_DNA"/>
</dbReference>
<dbReference type="CDD" id="cd15482">
    <property type="entry name" value="Sialidase_non-viral"/>
    <property type="match status" value="1"/>
</dbReference>
<dbReference type="InterPro" id="IPR015943">
    <property type="entry name" value="WD40/YVTN_repeat-like_dom_sf"/>
</dbReference>
<protein>
    <recommendedName>
        <fullName evidence="1">Peptidase S74 domain-containing protein</fullName>
    </recommendedName>
</protein>
<feature type="domain" description="Peptidase S74" evidence="1">
    <location>
        <begin position="1323"/>
        <end position="1413"/>
    </location>
</feature>
<dbReference type="InterPro" id="IPR036278">
    <property type="entry name" value="Sialidase_sf"/>
</dbReference>
<dbReference type="InterPro" id="IPR013320">
    <property type="entry name" value="ConA-like_dom_sf"/>
</dbReference>
<dbReference type="InterPro" id="IPR030392">
    <property type="entry name" value="S74_ICA"/>
</dbReference>
<reference evidence="2" key="1">
    <citation type="journal article" date="2020" name="Nature">
        <title>Giant virus diversity and host interactions through global metagenomics.</title>
        <authorList>
            <person name="Schulz F."/>
            <person name="Roux S."/>
            <person name="Paez-Espino D."/>
            <person name="Jungbluth S."/>
            <person name="Walsh D.A."/>
            <person name="Denef V.J."/>
            <person name="McMahon K.D."/>
            <person name="Konstantinidis K.T."/>
            <person name="Eloe-Fadrosh E.A."/>
            <person name="Kyrpides N.C."/>
            <person name="Woyke T."/>
        </authorList>
    </citation>
    <scope>NUCLEOTIDE SEQUENCE</scope>
    <source>
        <strain evidence="2">GVMAG-M-3300024258-28</strain>
    </source>
</reference>
<accession>A0A6C0IMZ7</accession>
<sequence length="1413" mass="155338">MSVLPLPTHNYDFRVAETTSVNDLMGSGGVATYQGSATSDETNGVIINNSDNTNGPKYVSITPPTITDTTHSIEVYFKLTTDIASYAMISSFIESTTGTERWISTTGSGVSGNTFQNNNAPSGIDSLVNTTDPTSGTLYHAVISATKNGNIVFYINNAATGSNSTGTVTTMSYTATAWELGRRAKIGNNYADITVYYTRWWDGHALSASEVSTLYSNRETNYFDFSYFRLYYGDAYLAQTLNKTLEDYKAENIPLHDISFGVFSTANKYKSTYIQGPVDISGALIVRSNKNIFYDISATKIGFSNDLITPKIITNDLSLNNRFFVGGDASFNSNVTIQGDLSYNSTFSYTNLLANSLVNVSDVAAKTFTQDISLNANLAIHGKTTVKNDLYLNAYTDVSANPVLSDGTYLKNMKMDKLNHQYIMDISRSAPFSTLTSKTLPSEIWDSSANSGICISADGKYIRTVNLSDVSANATSYYSEDYGSSFHKDESLSRLIAVLDVSLNDNGTNYLQSDILTKFGADKVYMSYNGQHQLVPRGWHVQPCYADYLYVSNDFGNTWNIRKNNNISSSTYNYTVTANSSTNYILNGETYTNIHQPEINIDFKDSIVFTIDSTTNSSLPFKIGTTADGGEITDSRITSVTSGSNQIITFKPTVSGIYFYYCSAHSGMGNSIVFHENPGHFGKSWAWYSGAVSADGKNMFVSGSEGIWRSQDFGTNWYNTANDMSLNNITISATGQHVYGIVEREVYGSSDYGSSFSKIYTDPSPVAFDYSTITSSSNTIFETRTYSDASEFPSIGGYSGYQNRISADGKTHIIHSSTFLSRNYPVLNSGITTTDAQRAIIAYPFSADVDDSFKPNQTNYVAYTSYMNGSAMSGNGKYIVTSRNTVSTSGPQLLIRSEDYGNTWLHDIIVDEKSFFKNHTTDFTISAEGSIASNYAGDRWVYSGVNSKLIFSKDYGKTWTYTAYDANGNQHATITVDGSTSSTAVFSNSMGASMSDDGQYFLVTSGKPANSSYSSRAAWLSTDYGLTFNAITTALDSRYAIGQYSGASVDMSKDGQHMGIVVANDSYSERGLYISNDYGSTWTKESASASTIWIRGGSIHISYDGQLMFYNCYVLNGSDANNFYLISKDYGVTWSSPYSTIMDGSSTSGVNNFPVASMFSSMMSKNGQYIYVRGSSSVWTKGIVPYTSAPYSKIETSGNGKYVTIADTNGSNLYMSSDYGNSFTLHTPFESGTLSKNCGMSHSGKIVLNSNYISFDYGNNFTYVPNLISDNLSNRDTFYSKANLEYILDASNNSLLQIPYKSAQFQDIYSVGSIKAGSTTYSSDYRLKENVQPLTDNETVNELRPVKYYNTNLKKNDYGLIAHELQEKYPFLVSGEKDGAEKQSINYNGLISLLVHEVKNLKKEYLELRELKK</sequence>
<dbReference type="Gene3D" id="2.130.10.10">
    <property type="entry name" value="YVTN repeat-like/Quinoprotein amine dehydrogenase"/>
    <property type="match status" value="3"/>
</dbReference>
<dbReference type="SUPFAM" id="SSF49503">
    <property type="entry name" value="Cupredoxins"/>
    <property type="match status" value="1"/>
</dbReference>
<evidence type="ECO:0000313" key="2">
    <source>
        <dbReference type="EMBL" id="QHT94568.1"/>
    </source>
</evidence>
<proteinExistence type="predicted"/>
<dbReference type="SUPFAM" id="SSF50939">
    <property type="entry name" value="Sialidases"/>
    <property type="match status" value="1"/>
</dbReference>